<gene>
    <name evidence="3" type="primary">LOC102201343</name>
</gene>
<feature type="compositionally biased region" description="Basic and acidic residues" evidence="1">
    <location>
        <begin position="187"/>
        <end position="200"/>
    </location>
</feature>
<feature type="compositionally biased region" description="Basic residues" evidence="1">
    <location>
        <begin position="1"/>
        <end position="17"/>
    </location>
</feature>
<sequence>MPSKRKKNKRRMRRVQAQRRALEEQHAANPPVKASRGIAVSAPPAGTTKKAAKAPPPAPAPAPEKISRSIPAAVPTVETPKLEPKAEPVAKPIPDEVQAPESEVVLLEQTPVTAEIEIPTPVTVEARAVETPSVKPSTVEANVVQEPEPKIPETEPITEVTPSSEAPVVAASETEIHTVDSAIIKTETQETEDKCERPEEAEALAEKGAVTEVEVEVAATEDIAVPEPVTRASEKTVGDAVSGGQVSAEAEPPLGKVVTETVAESVVEVVTDVPESERVTEAAVSPTTPAAEDGKEVLAEENASEVPSETAIKTEHTPVDSVEVAAVPDTSPEVTAQEAKPKEDAVATLIDATAVDEFVVTESVSAVEVATESAAVQQEILPVNDTLSAQTYSVDVTTSEFEPAAAPAEHTDAAESKCLDRQSEASKSEIREVECQMEISVESVQLSSVEMPVETALNAHIVPEVSIEG</sequence>
<organism evidence="2 3">
    <name type="scientific">Pundamilia nyererei</name>
    <dbReference type="NCBI Taxonomy" id="303518"/>
    <lineage>
        <taxon>Eukaryota</taxon>
        <taxon>Metazoa</taxon>
        <taxon>Chordata</taxon>
        <taxon>Craniata</taxon>
        <taxon>Vertebrata</taxon>
        <taxon>Euteleostomi</taxon>
        <taxon>Actinopterygii</taxon>
        <taxon>Neopterygii</taxon>
        <taxon>Teleostei</taxon>
        <taxon>Neoteleostei</taxon>
        <taxon>Acanthomorphata</taxon>
        <taxon>Ovalentaria</taxon>
        <taxon>Cichlomorphae</taxon>
        <taxon>Cichliformes</taxon>
        <taxon>Cichlidae</taxon>
        <taxon>African cichlids</taxon>
        <taxon>Pseudocrenilabrinae</taxon>
        <taxon>Haplochromini</taxon>
        <taxon>Pundamilia</taxon>
    </lineage>
</organism>
<accession>A0A9Y3RCQ7</accession>
<dbReference type="GeneID" id="102201343"/>
<keyword evidence="2" id="KW-1185">Reference proteome</keyword>
<dbReference type="AlphaFoldDB" id="A0A9Y3RCQ7"/>
<dbReference type="RefSeq" id="XP_005738185.1">
    <property type="nucleotide sequence ID" value="XM_005738128.2"/>
</dbReference>
<feature type="region of interest" description="Disordered" evidence="1">
    <location>
        <begin position="183"/>
        <end position="208"/>
    </location>
</feature>
<protein>
    <submittedName>
        <fullName evidence="3">Calphotin-like</fullName>
    </submittedName>
</protein>
<name>A0A9Y3RCQ7_9CICH</name>
<feature type="region of interest" description="Disordered" evidence="1">
    <location>
        <begin position="273"/>
        <end position="319"/>
    </location>
</feature>
<proteinExistence type="predicted"/>
<dbReference type="Proteomes" id="UP000695023">
    <property type="component" value="Unplaced"/>
</dbReference>
<feature type="region of interest" description="Disordered" evidence="1">
    <location>
        <begin position="225"/>
        <end position="253"/>
    </location>
</feature>
<evidence type="ECO:0000256" key="1">
    <source>
        <dbReference type="SAM" id="MobiDB-lite"/>
    </source>
</evidence>
<evidence type="ECO:0000313" key="2">
    <source>
        <dbReference type="Proteomes" id="UP000695023"/>
    </source>
</evidence>
<feature type="compositionally biased region" description="Low complexity" evidence="1">
    <location>
        <begin position="154"/>
        <end position="165"/>
    </location>
</feature>
<feature type="region of interest" description="Disordered" evidence="1">
    <location>
        <begin position="129"/>
        <end position="168"/>
    </location>
</feature>
<feature type="region of interest" description="Disordered" evidence="1">
    <location>
        <begin position="1"/>
        <end position="97"/>
    </location>
</feature>
<evidence type="ECO:0000313" key="3">
    <source>
        <dbReference type="RefSeq" id="XP_005738185.1"/>
    </source>
</evidence>
<reference evidence="3" key="1">
    <citation type="submission" date="2025-08" db="UniProtKB">
        <authorList>
            <consortium name="RefSeq"/>
        </authorList>
    </citation>
    <scope>IDENTIFICATION</scope>
</reference>
<feature type="region of interest" description="Disordered" evidence="1">
    <location>
        <begin position="401"/>
        <end position="429"/>
    </location>
</feature>
<feature type="compositionally biased region" description="Basic and acidic residues" evidence="1">
    <location>
        <begin position="409"/>
        <end position="429"/>
    </location>
</feature>